<dbReference type="PANTHER" id="PTHR12737">
    <property type="entry name" value="DIMETHYLARGININE DIMETHYLAMINOHYDROLASE"/>
    <property type="match status" value="1"/>
</dbReference>
<keyword evidence="2" id="KW-0378">Hydrolase</keyword>
<protein>
    <submittedName>
        <fullName evidence="3">Uncharacterized protein</fullName>
    </submittedName>
</protein>
<dbReference type="GO" id="GO:0000052">
    <property type="term" value="P:citrulline metabolic process"/>
    <property type="evidence" value="ECO:0007669"/>
    <property type="project" value="TreeGrafter"/>
</dbReference>
<dbReference type="GO" id="GO:0016403">
    <property type="term" value="F:dimethylargininase activity"/>
    <property type="evidence" value="ECO:0007669"/>
    <property type="project" value="TreeGrafter"/>
</dbReference>
<evidence type="ECO:0000256" key="1">
    <source>
        <dbReference type="ARBA" id="ARBA00008532"/>
    </source>
</evidence>
<proteinExistence type="inferred from homology"/>
<dbReference type="Pfam" id="PF19420">
    <property type="entry name" value="DDAH_eukar"/>
    <property type="match status" value="1"/>
</dbReference>
<dbReference type="SUPFAM" id="SSF55909">
    <property type="entry name" value="Pentein"/>
    <property type="match status" value="1"/>
</dbReference>
<dbReference type="GO" id="GO:0045429">
    <property type="term" value="P:positive regulation of nitric oxide biosynthetic process"/>
    <property type="evidence" value="ECO:0007669"/>
    <property type="project" value="TreeGrafter"/>
</dbReference>
<dbReference type="EMBL" id="BDGG01000008">
    <property type="protein sequence ID" value="GAV02449.1"/>
    <property type="molecule type" value="Genomic_DNA"/>
</dbReference>
<evidence type="ECO:0000256" key="2">
    <source>
        <dbReference type="ARBA" id="ARBA00022801"/>
    </source>
</evidence>
<sequence>MQYSDAIVCGVPDNIQRYATGGQIVDVQRAREQHRIYVETLRKLGMDVWELEADEQSPSCPFVEDTAVLCGDAALLCRPSSQREQEVKVVKSILFREFSHIELIEFKDSQAKLDGADVLFTGREIFVGISQQTNELGAQQVAKAFPDYPCLAVRMDSEKNVNLRSVVSMGGLRAIIAGESPLARKILQKIEQEATYRYDIVHVPDEIANCLFVNGTLLHKAGYPSAAKVLADKLRCPKVSLDLSEFAKLDGNMTSFSLLIPKSHFRRPVVNHADS</sequence>
<accession>A0A1D1VV25</accession>
<dbReference type="PANTHER" id="PTHR12737:SF9">
    <property type="entry name" value="DIMETHYLARGININASE"/>
    <property type="match status" value="1"/>
</dbReference>
<dbReference type="InterPro" id="IPR033199">
    <property type="entry name" value="DDAH-like"/>
</dbReference>
<dbReference type="OrthoDB" id="10016839at2759"/>
<reference evidence="3 4" key="1">
    <citation type="journal article" date="2016" name="Nat. Commun.">
        <title>Extremotolerant tardigrade genome and improved radiotolerance of human cultured cells by tardigrade-unique protein.</title>
        <authorList>
            <person name="Hashimoto T."/>
            <person name="Horikawa D.D."/>
            <person name="Saito Y."/>
            <person name="Kuwahara H."/>
            <person name="Kozuka-Hata H."/>
            <person name="Shin-I T."/>
            <person name="Minakuchi Y."/>
            <person name="Ohishi K."/>
            <person name="Motoyama A."/>
            <person name="Aizu T."/>
            <person name="Enomoto A."/>
            <person name="Kondo K."/>
            <person name="Tanaka S."/>
            <person name="Hara Y."/>
            <person name="Koshikawa S."/>
            <person name="Sagara H."/>
            <person name="Miura T."/>
            <person name="Yokobori S."/>
            <person name="Miyagawa K."/>
            <person name="Suzuki Y."/>
            <person name="Kubo T."/>
            <person name="Oyama M."/>
            <person name="Kohara Y."/>
            <person name="Fujiyama A."/>
            <person name="Arakawa K."/>
            <person name="Katayama T."/>
            <person name="Toyoda A."/>
            <person name="Kunieda T."/>
        </authorList>
    </citation>
    <scope>NUCLEOTIDE SEQUENCE [LARGE SCALE GENOMIC DNA]</scope>
    <source>
        <strain evidence="3 4">YOKOZUNA-1</strain>
    </source>
</reference>
<dbReference type="AlphaFoldDB" id="A0A1D1VV25"/>
<evidence type="ECO:0000313" key="4">
    <source>
        <dbReference type="Proteomes" id="UP000186922"/>
    </source>
</evidence>
<evidence type="ECO:0000313" key="3">
    <source>
        <dbReference type="EMBL" id="GAV02449.1"/>
    </source>
</evidence>
<dbReference type="STRING" id="947166.A0A1D1VV25"/>
<dbReference type="Gene3D" id="3.75.10.10">
    <property type="entry name" value="L-arginine/glycine Amidinotransferase, Chain A"/>
    <property type="match status" value="1"/>
</dbReference>
<organism evidence="3 4">
    <name type="scientific">Ramazzottius varieornatus</name>
    <name type="common">Water bear</name>
    <name type="synonym">Tardigrade</name>
    <dbReference type="NCBI Taxonomy" id="947166"/>
    <lineage>
        <taxon>Eukaryota</taxon>
        <taxon>Metazoa</taxon>
        <taxon>Ecdysozoa</taxon>
        <taxon>Tardigrada</taxon>
        <taxon>Eutardigrada</taxon>
        <taxon>Parachela</taxon>
        <taxon>Hypsibioidea</taxon>
        <taxon>Ramazzottiidae</taxon>
        <taxon>Ramazzottius</taxon>
    </lineage>
</organism>
<name>A0A1D1VV25_RAMVA</name>
<comment type="similarity">
    <text evidence="1">Belongs to the DDAH family.</text>
</comment>
<dbReference type="FunFam" id="3.75.10.10:FF:000004">
    <property type="entry name" value="N(G),N(G)-dimethylarginine dimethylaminohydrolase 1"/>
    <property type="match status" value="1"/>
</dbReference>
<comment type="caution">
    <text evidence="3">The sequence shown here is derived from an EMBL/GenBank/DDBJ whole genome shotgun (WGS) entry which is preliminary data.</text>
</comment>
<gene>
    <name evidence="3" type="primary">RvY_13014-1</name>
    <name evidence="3" type="synonym">RvY_13014.1</name>
    <name evidence="3" type="ORF">RvY_13014</name>
</gene>
<dbReference type="GO" id="GO:0016597">
    <property type="term" value="F:amino acid binding"/>
    <property type="evidence" value="ECO:0007669"/>
    <property type="project" value="TreeGrafter"/>
</dbReference>
<keyword evidence="4" id="KW-1185">Reference proteome</keyword>
<dbReference type="Proteomes" id="UP000186922">
    <property type="component" value="Unassembled WGS sequence"/>
</dbReference>
<dbReference type="GO" id="GO:0006525">
    <property type="term" value="P:arginine metabolic process"/>
    <property type="evidence" value="ECO:0007669"/>
    <property type="project" value="TreeGrafter"/>
</dbReference>